<evidence type="ECO:0000313" key="6">
    <source>
        <dbReference type="EMBL" id="KAJ8299647.1"/>
    </source>
</evidence>
<evidence type="ECO:0000259" key="5">
    <source>
        <dbReference type="PROSITE" id="PS51406"/>
    </source>
</evidence>
<evidence type="ECO:0000256" key="4">
    <source>
        <dbReference type="SAM" id="MobiDB-lite"/>
    </source>
</evidence>
<keyword evidence="2" id="KW-0964">Secreted</keyword>
<comment type="subcellular location">
    <subcellularLocation>
        <location evidence="1">Secreted</location>
    </subcellularLocation>
</comment>
<dbReference type="Pfam" id="PF00147">
    <property type="entry name" value="Fibrinogen_C"/>
    <property type="match status" value="1"/>
</dbReference>
<feature type="compositionally biased region" description="Polar residues" evidence="4">
    <location>
        <begin position="135"/>
        <end position="147"/>
    </location>
</feature>
<dbReference type="SMART" id="SM00186">
    <property type="entry name" value="FBG"/>
    <property type="match status" value="1"/>
</dbReference>
<proteinExistence type="predicted"/>
<dbReference type="PROSITE" id="PS51406">
    <property type="entry name" value="FIBRINOGEN_C_2"/>
    <property type="match status" value="1"/>
</dbReference>
<feature type="region of interest" description="Disordered" evidence="4">
    <location>
        <begin position="135"/>
        <end position="179"/>
    </location>
</feature>
<evidence type="ECO:0000256" key="1">
    <source>
        <dbReference type="ARBA" id="ARBA00004613"/>
    </source>
</evidence>
<dbReference type="PANTHER" id="PTHR47221:SF7">
    <property type="entry name" value="FIBRINOGEN BETA CHAIN"/>
    <property type="match status" value="1"/>
</dbReference>
<dbReference type="InterPro" id="IPR002181">
    <property type="entry name" value="Fibrinogen_a/b/g_C_dom"/>
</dbReference>
<dbReference type="SUPFAM" id="SSF56496">
    <property type="entry name" value="Fibrinogen C-terminal domain-like"/>
    <property type="match status" value="1"/>
</dbReference>
<feature type="compositionally biased region" description="Low complexity" evidence="4">
    <location>
        <begin position="148"/>
        <end position="162"/>
    </location>
</feature>
<dbReference type="EMBL" id="JARBDR010000921">
    <property type="protein sequence ID" value="KAJ8299647.1"/>
    <property type="molecule type" value="Genomic_DNA"/>
</dbReference>
<dbReference type="InterPro" id="IPR020837">
    <property type="entry name" value="Fibrinogen_CS"/>
</dbReference>
<reference evidence="6 7" key="1">
    <citation type="submission" date="2022-12" db="EMBL/GenBank/DDBJ databases">
        <title>Chromosome-level genome of Tegillarca granosa.</title>
        <authorList>
            <person name="Kim J."/>
        </authorList>
    </citation>
    <scope>NUCLEOTIDE SEQUENCE [LARGE SCALE GENOMIC DNA]</scope>
    <source>
        <strain evidence="6">Teg-2019</strain>
        <tissue evidence="6">Adductor muscle</tissue>
    </source>
</reference>
<evidence type="ECO:0000256" key="2">
    <source>
        <dbReference type="ARBA" id="ARBA00022525"/>
    </source>
</evidence>
<dbReference type="PROSITE" id="PS00514">
    <property type="entry name" value="FIBRINOGEN_C_1"/>
    <property type="match status" value="1"/>
</dbReference>
<dbReference type="Proteomes" id="UP001217089">
    <property type="component" value="Unassembled WGS sequence"/>
</dbReference>
<accession>A0ABQ9E2Z4</accession>
<gene>
    <name evidence="6" type="ORF">KUTeg_023707</name>
</gene>
<feature type="domain" description="Fibrinogen C-terminal" evidence="5">
    <location>
        <begin position="33"/>
        <end position="121"/>
    </location>
</feature>
<dbReference type="InterPro" id="IPR037579">
    <property type="entry name" value="FIB_ANG-like"/>
</dbReference>
<dbReference type="Gene3D" id="4.10.530.10">
    <property type="entry name" value="Gamma-fibrinogen Carboxyl Terminal Fragment, domain 2"/>
    <property type="match status" value="1"/>
</dbReference>
<sequence length="179" mass="21352">MFMQNIKISFWHQKRMHIEFMFQTILALLEIVLSYHNNMQFSTIDKDNDKWQFSCAQRDDTGWWYNGCAYSILNGRFVVNGTDYDGNSAPDGIFRGIIWYHWKFNWTYSMKRVEMKLKPTLALKLERSLSISEIQHPQISEEQNVTMTTEQNDNNTSENETTTHQEEDENRQGRVRHVN</sequence>
<keyword evidence="7" id="KW-1185">Reference proteome</keyword>
<dbReference type="PANTHER" id="PTHR47221">
    <property type="entry name" value="FIBRINOGEN ALPHA CHAIN"/>
    <property type="match status" value="1"/>
</dbReference>
<evidence type="ECO:0000256" key="3">
    <source>
        <dbReference type="ARBA" id="ARBA00023157"/>
    </source>
</evidence>
<protein>
    <recommendedName>
        <fullName evidence="5">Fibrinogen C-terminal domain-containing protein</fullName>
    </recommendedName>
</protein>
<organism evidence="6 7">
    <name type="scientific">Tegillarca granosa</name>
    <name type="common">Malaysian cockle</name>
    <name type="synonym">Anadara granosa</name>
    <dbReference type="NCBI Taxonomy" id="220873"/>
    <lineage>
        <taxon>Eukaryota</taxon>
        <taxon>Metazoa</taxon>
        <taxon>Spiralia</taxon>
        <taxon>Lophotrochozoa</taxon>
        <taxon>Mollusca</taxon>
        <taxon>Bivalvia</taxon>
        <taxon>Autobranchia</taxon>
        <taxon>Pteriomorphia</taxon>
        <taxon>Arcoida</taxon>
        <taxon>Arcoidea</taxon>
        <taxon>Arcidae</taxon>
        <taxon>Tegillarca</taxon>
    </lineage>
</organism>
<name>A0ABQ9E2Z4_TEGGR</name>
<comment type="caution">
    <text evidence="6">The sequence shown here is derived from an EMBL/GenBank/DDBJ whole genome shotgun (WGS) entry which is preliminary data.</text>
</comment>
<evidence type="ECO:0000313" key="7">
    <source>
        <dbReference type="Proteomes" id="UP001217089"/>
    </source>
</evidence>
<dbReference type="InterPro" id="IPR036056">
    <property type="entry name" value="Fibrinogen-like_C"/>
</dbReference>
<keyword evidence="3" id="KW-1015">Disulfide bond</keyword>